<keyword evidence="1" id="KW-0812">Transmembrane</keyword>
<sequence length="106" mass="11161">MKNLLLKMMMTTKTFGLVTDATDGAFVEKVIKIIDGITGDLVLIIAGIAGGVATFYLAYNGIKIMSGREGATEGKKGIKYALIGLVIAVLAATIVTALRSRVDAFH</sequence>
<organism evidence="2 3">
    <name type="scientific">Granulicatella balaenopterae</name>
    <dbReference type="NCBI Taxonomy" id="137733"/>
    <lineage>
        <taxon>Bacteria</taxon>
        <taxon>Bacillati</taxon>
        <taxon>Bacillota</taxon>
        <taxon>Bacilli</taxon>
        <taxon>Lactobacillales</taxon>
        <taxon>Carnobacteriaceae</taxon>
        <taxon>Granulicatella</taxon>
    </lineage>
</organism>
<keyword evidence="3" id="KW-1185">Reference proteome</keyword>
<evidence type="ECO:0000256" key="1">
    <source>
        <dbReference type="SAM" id="Phobius"/>
    </source>
</evidence>
<protein>
    <submittedName>
        <fullName evidence="2">Uncharacterized protein</fullName>
    </submittedName>
</protein>
<gene>
    <name evidence="2" type="ORF">SAMN05421767_1042</name>
</gene>
<dbReference type="STRING" id="137733.SAMN05421767_1042"/>
<dbReference type="EMBL" id="FOGF01000004">
    <property type="protein sequence ID" value="SEQ67570.1"/>
    <property type="molecule type" value="Genomic_DNA"/>
</dbReference>
<dbReference type="RefSeq" id="WP_089745922.1">
    <property type="nucleotide sequence ID" value="NZ_FOGF01000004.1"/>
</dbReference>
<name>A0A1H9HYZ2_9LACT</name>
<proteinExistence type="predicted"/>
<accession>A0A1H9HYZ2</accession>
<keyword evidence="1" id="KW-1133">Transmembrane helix</keyword>
<dbReference type="Proteomes" id="UP000198556">
    <property type="component" value="Unassembled WGS sequence"/>
</dbReference>
<feature type="transmembrane region" description="Helical" evidence="1">
    <location>
        <begin position="80"/>
        <end position="98"/>
    </location>
</feature>
<dbReference type="AlphaFoldDB" id="A0A1H9HYZ2"/>
<feature type="transmembrane region" description="Helical" evidence="1">
    <location>
        <begin position="41"/>
        <end position="59"/>
    </location>
</feature>
<dbReference type="Pfam" id="PF18895">
    <property type="entry name" value="T4SS_pilin"/>
    <property type="match status" value="1"/>
</dbReference>
<reference evidence="2 3" key="1">
    <citation type="submission" date="2016-10" db="EMBL/GenBank/DDBJ databases">
        <authorList>
            <person name="de Groot N.N."/>
        </authorList>
    </citation>
    <scope>NUCLEOTIDE SEQUENCE [LARGE SCALE GENOMIC DNA]</scope>
    <source>
        <strain evidence="2 3">DSM 15827</strain>
    </source>
</reference>
<keyword evidence="1" id="KW-0472">Membrane</keyword>
<evidence type="ECO:0000313" key="2">
    <source>
        <dbReference type="EMBL" id="SEQ67570.1"/>
    </source>
</evidence>
<evidence type="ECO:0000313" key="3">
    <source>
        <dbReference type="Proteomes" id="UP000198556"/>
    </source>
</evidence>
<dbReference type="InterPro" id="IPR043993">
    <property type="entry name" value="T4SS_pilin"/>
</dbReference>